<keyword evidence="2" id="KW-0808">Transferase</keyword>
<dbReference type="OrthoDB" id="7054557at2"/>
<evidence type="ECO:0000259" key="1">
    <source>
        <dbReference type="PROSITE" id="PS50405"/>
    </source>
</evidence>
<gene>
    <name evidence="2" type="ORF">FHP25_11380</name>
</gene>
<dbReference type="EMBL" id="VDUZ01000010">
    <property type="protein sequence ID" value="TXL76784.1"/>
    <property type="molecule type" value="Genomic_DNA"/>
</dbReference>
<evidence type="ECO:0000313" key="3">
    <source>
        <dbReference type="Proteomes" id="UP000321638"/>
    </source>
</evidence>
<feature type="domain" description="GST C-terminal" evidence="1">
    <location>
        <begin position="87"/>
        <end position="260"/>
    </location>
</feature>
<dbReference type="AlphaFoldDB" id="A0A5C8PPX2"/>
<comment type="caution">
    <text evidence="2">The sequence shown here is derived from an EMBL/GenBank/DDBJ whole genome shotgun (WGS) entry which is preliminary data.</text>
</comment>
<keyword evidence="3" id="KW-1185">Reference proteome</keyword>
<dbReference type="InterPro" id="IPR010987">
    <property type="entry name" value="Glutathione-S-Trfase_C-like"/>
</dbReference>
<proteinExistence type="predicted"/>
<organism evidence="2 3">
    <name type="scientific">Vineibacter terrae</name>
    <dbReference type="NCBI Taxonomy" id="2586908"/>
    <lineage>
        <taxon>Bacteria</taxon>
        <taxon>Pseudomonadati</taxon>
        <taxon>Pseudomonadota</taxon>
        <taxon>Alphaproteobacteria</taxon>
        <taxon>Hyphomicrobiales</taxon>
        <taxon>Vineibacter</taxon>
    </lineage>
</organism>
<dbReference type="Proteomes" id="UP000321638">
    <property type="component" value="Unassembled WGS sequence"/>
</dbReference>
<dbReference type="Gene3D" id="3.40.30.10">
    <property type="entry name" value="Glutaredoxin"/>
    <property type="match status" value="1"/>
</dbReference>
<sequence>MDAPTYRLFGSELSPYSVKVRSYLRFKGIEHQWLPRGPATAAEFQKHAKLPLIPLLVTPDGQGLQDSTPIIERLEAAQPEPSIHPDDPALRFLSELLEEYADEWANKPMFHYRWSYEADCKSAAGRIAAQVAGEGAAPEQVAKAAEAVAQRMVPRLSFVGSHAGTRETIEGSLRRVLDTLEIQLGTRKYLFGDRPSLADFGLWGQLYECWTDPTPGKLINELYPTTWRWIERMLDPKVEGGWDPWKSVHWGIERLLEAEVAGLFLPWSAANAAAVAKGDAEFTVALEGKPFTQQAQKYHARSLAEIRRKYVAAKDAPGLDTILSATGCKKWLAG</sequence>
<reference evidence="2 3" key="1">
    <citation type="submission" date="2019-06" db="EMBL/GenBank/DDBJ databases">
        <title>New taxonomy in bacterial strain CC-CFT640, isolated from vineyard.</title>
        <authorList>
            <person name="Lin S.-Y."/>
            <person name="Tsai C.-F."/>
            <person name="Young C.-C."/>
        </authorList>
    </citation>
    <scope>NUCLEOTIDE SEQUENCE [LARGE SCALE GENOMIC DNA]</scope>
    <source>
        <strain evidence="2 3">CC-CFT640</strain>
    </source>
</reference>
<dbReference type="PANTHER" id="PTHR12289:SF67">
    <property type="match status" value="1"/>
</dbReference>
<dbReference type="PANTHER" id="PTHR12289">
    <property type="entry name" value="METAXIN RELATED"/>
    <property type="match status" value="1"/>
</dbReference>
<evidence type="ECO:0000313" key="2">
    <source>
        <dbReference type="EMBL" id="TXL76784.1"/>
    </source>
</evidence>
<dbReference type="Gene3D" id="1.20.1050.10">
    <property type="match status" value="2"/>
</dbReference>
<dbReference type="SUPFAM" id="SSF47616">
    <property type="entry name" value="GST C-terminal domain-like"/>
    <property type="match status" value="1"/>
</dbReference>
<accession>A0A5C8PPX2</accession>
<dbReference type="InterPro" id="IPR036249">
    <property type="entry name" value="Thioredoxin-like_sf"/>
</dbReference>
<dbReference type="RefSeq" id="WP_147847048.1">
    <property type="nucleotide sequence ID" value="NZ_VDUZ01000010.1"/>
</dbReference>
<dbReference type="GO" id="GO:0005737">
    <property type="term" value="C:cytoplasm"/>
    <property type="evidence" value="ECO:0007669"/>
    <property type="project" value="TreeGrafter"/>
</dbReference>
<dbReference type="InterPro" id="IPR050931">
    <property type="entry name" value="Mito_Protein_Transport_Metaxin"/>
</dbReference>
<dbReference type="InterPro" id="IPR004045">
    <property type="entry name" value="Glutathione_S-Trfase_N"/>
</dbReference>
<dbReference type="SUPFAM" id="SSF52833">
    <property type="entry name" value="Thioredoxin-like"/>
    <property type="match status" value="1"/>
</dbReference>
<dbReference type="Pfam" id="PF13410">
    <property type="entry name" value="GST_C_2"/>
    <property type="match status" value="1"/>
</dbReference>
<dbReference type="InterPro" id="IPR036282">
    <property type="entry name" value="Glutathione-S-Trfase_C_sf"/>
</dbReference>
<name>A0A5C8PPX2_9HYPH</name>
<dbReference type="CDD" id="cd00570">
    <property type="entry name" value="GST_N_family"/>
    <property type="match status" value="1"/>
</dbReference>
<dbReference type="Pfam" id="PF13417">
    <property type="entry name" value="GST_N_3"/>
    <property type="match status" value="1"/>
</dbReference>
<protein>
    <submittedName>
        <fullName evidence="2">Glutathione S-transferase family protein</fullName>
    </submittedName>
</protein>
<dbReference type="PROSITE" id="PS50405">
    <property type="entry name" value="GST_CTER"/>
    <property type="match status" value="1"/>
</dbReference>
<dbReference type="GO" id="GO:0016740">
    <property type="term" value="F:transferase activity"/>
    <property type="evidence" value="ECO:0007669"/>
    <property type="project" value="UniProtKB-KW"/>
</dbReference>